<dbReference type="PROSITE" id="PS51061">
    <property type="entry name" value="R3H"/>
    <property type="match status" value="1"/>
</dbReference>
<feature type="compositionally biased region" description="Acidic residues" evidence="1">
    <location>
        <begin position="355"/>
        <end position="389"/>
    </location>
</feature>
<accession>A0A9P4M759</accession>
<gene>
    <name evidence="4" type="ORF">NA57DRAFT_37864</name>
</gene>
<dbReference type="PROSITE" id="PS50174">
    <property type="entry name" value="G_PATCH"/>
    <property type="match status" value="1"/>
</dbReference>
<feature type="compositionally biased region" description="Basic residues" evidence="1">
    <location>
        <begin position="444"/>
        <end position="454"/>
    </location>
</feature>
<feature type="compositionally biased region" description="Polar residues" evidence="1">
    <location>
        <begin position="79"/>
        <end position="90"/>
    </location>
</feature>
<feature type="region of interest" description="Disordered" evidence="1">
    <location>
        <begin position="350"/>
        <end position="389"/>
    </location>
</feature>
<dbReference type="Proteomes" id="UP000799772">
    <property type="component" value="Unassembled WGS sequence"/>
</dbReference>
<dbReference type="InterPro" id="IPR051189">
    <property type="entry name" value="Splicing_assoc_domain"/>
</dbReference>
<dbReference type="InterPro" id="IPR001374">
    <property type="entry name" value="R3H_dom"/>
</dbReference>
<dbReference type="InterPro" id="IPR036867">
    <property type="entry name" value="R3H_dom_sf"/>
</dbReference>
<evidence type="ECO:0000259" key="2">
    <source>
        <dbReference type="PROSITE" id="PS50174"/>
    </source>
</evidence>
<feature type="region of interest" description="Disordered" evidence="1">
    <location>
        <begin position="647"/>
        <end position="667"/>
    </location>
</feature>
<organism evidence="4 5">
    <name type="scientific">Rhizodiscina lignyota</name>
    <dbReference type="NCBI Taxonomy" id="1504668"/>
    <lineage>
        <taxon>Eukaryota</taxon>
        <taxon>Fungi</taxon>
        <taxon>Dikarya</taxon>
        <taxon>Ascomycota</taxon>
        <taxon>Pezizomycotina</taxon>
        <taxon>Dothideomycetes</taxon>
        <taxon>Pleosporomycetidae</taxon>
        <taxon>Aulographales</taxon>
        <taxon>Rhizodiscinaceae</taxon>
        <taxon>Rhizodiscina</taxon>
    </lineage>
</organism>
<feature type="region of interest" description="Disordered" evidence="1">
    <location>
        <begin position="434"/>
        <end position="464"/>
    </location>
</feature>
<evidence type="ECO:0000256" key="1">
    <source>
        <dbReference type="SAM" id="MobiDB-lite"/>
    </source>
</evidence>
<feature type="domain" description="G-patch" evidence="2">
    <location>
        <begin position="689"/>
        <end position="732"/>
    </location>
</feature>
<sequence>MAPRREEAANAFHPFSMRDEVLNTERGHKFWNSDSKLRHKAITFVSAGRLEGAELSRTDDTGEESSTSPSPRRTEVESTKTPPTATQSSPPLFFIDTTPSNIPLPDMPPPKVRPASPAHSDSSDEVLFQGRNAPKKISDPIRKLPSTVGSASTSIEEQQYKVTARQLPQWDQHQVDWVHRSKPGIGWHRPSGLLRGQDVVDPVLRLKEADEEEDEAVADYIANIKENQDSDDKEDMSTSPIFKLRDLALEDGSRMSTACNASTQGDSAAEDNEWDETMLHDFDELSTDQETVTTVVKLLSKRSRPSGVQYLVVSEGETVDDARWIPKSALNSTDALQLINTFEKEFAQKEQQFLESEETSNSDDDDEVDDDDDDDAEEEEDSEVSDEMQDIVDQVVAGMDDEHLARLLNKQEELGLGSDELLLFDDESEGDEIPEIVKQALKPKERKKQAKSKRGRDSFPDASLMADVLDQDPYGGFDVMDFDRPSLRQKKKGRKLEKTSISFGYDGSEELEQTMRATWEADREKKALRKRERAELRSQGLLGRGKKGKPDLNDKYEEGMSFAHMKGEIQQFLQSTHESLALPPMDKKSRKIVHEICSALGLNSKSKGAGRSRFPVLIKTSRTINVNEDVFSMIEKNAARGFFPRMDRRTNNATGKSKGKRGGGGGGVLSGVSYKDGDIVGGSAPEIGAENRGRAMLEKMGWSTGMGLGAVDNKGILLPVTHVVKTSKAGLG</sequence>
<dbReference type="InterPro" id="IPR000467">
    <property type="entry name" value="G_patch_dom"/>
</dbReference>
<evidence type="ECO:0000313" key="4">
    <source>
        <dbReference type="EMBL" id="KAF2100063.1"/>
    </source>
</evidence>
<dbReference type="EMBL" id="ML978125">
    <property type="protein sequence ID" value="KAF2100063.1"/>
    <property type="molecule type" value="Genomic_DNA"/>
</dbReference>
<evidence type="ECO:0008006" key="6">
    <source>
        <dbReference type="Google" id="ProtNLM"/>
    </source>
</evidence>
<proteinExistence type="predicted"/>
<dbReference type="Pfam" id="PF01424">
    <property type="entry name" value="R3H"/>
    <property type="match status" value="1"/>
</dbReference>
<feature type="region of interest" description="Disordered" evidence="1">
    <location>
        <begin position="45"/>
        <end position="153"/>
    </location>
</feature>
<dbReference type="PANTHER" id="PTHR14195">
    <property type="entry name" value="G PATCH DOMAIN CONTAINING PROTEIN 2"/>
    <property type="match status" value="1"/>
</dbReference>
<reference evidence="4" key="1">
    <citation type="journal article" date="2020" name="Stud. Mycol.">
        <title>101 Dothideomycetes genomes: a test case for predicting lifestyles and emergence of pathogens.</title>
        <authorList>
            <person name="Haridas S."/>
            <person name="Albert R."/>
            <person name="Binder M."/>
            <person name="Bloem J."/>
            <person name="Labutti K."/>
            <person name="Salamov A."/>
            <person name="Andreopoulos B."/>
            <person name="Baker S."/>
            <person name="Barry K."/>
            <person name="Bills G."/>
            <person name="Bluhm B."/>
            <person name="Cannon C."/>
            <person name="Castanera R."/>
            <person name="Culley D."/>
            <person name="Daum C."/>
            <person name="Ezra D."/>
            <person name="Gonzalez J."/>
            <person name="Henrissat B."/>
            <person name="Kuo A."/>
            <person name="Liang C."/>
            <person name="Lipzen A."/>
            <person name="Lutzoni F."/>
            <person name="Magnuson J."/>
            <person name="Mondo S."/>
            <person name="Nolan M."/>
            <person name="Ohm R."/>
            <person name="Pangilinan J."/>
            <person name="Park H.-J."/>
            <person name="Ramirez L."/>
            <person name="Alfaro M."/>
            <person name="Sun H."/>
            <person name="Tritt A."/>
            <person name="Yoshinaga Y."/>
            <person name="Zwiers L.-H."/>
            <person name="Turgeon B."/>
            <person name="Goodwin S."/>
            <person name="Spatafora J."/>
            <person name="Crous P."/>
            <person name="Grigoriev I."/>
        </authorList>
    </citation>
    <scope>NUCLEOTIDE SEQUENCE</scope>
    <source>
        <strain evidence="4">CBS 133067</strain>
    </source>
</reference>
<dbReference type="GO" id="GO:0003676">
    <property type="term" value="F:nucleic acid binding"/>
    <property type="evidence" value="ECO:0007669"/>
    <property type="project" value="UniProtKB-UniRule"/>
</dbReference>
<dbReference type="OrthoDB" id="21470at2759"/>
<dbReference type="SUPFAM" id="SSF82708">
    <property type="entry name" value="R3H domain"/>
    <property type="match status" value="1"/>
</dbReference>
<dbReference type="Pfam" id="PF01585">
    <property type="entry name" value="G-patch"/>
    <property type="match status" value="1"/>
</dbReference>
<dbReference type="AlphaFoldDB" id="A0A9P4M759"/>
<dbReference type="Gene3D" id="3.30.1370.50">
    <property type="entry name" value="R3H-like domain"/>
    <property type="match status" value="1"/>
</dbReference>
<name>A0A9P4M759_9PEZI</name>
<dbReference type="SMART" id="SM00393">
    <property type="entry name" value="R3H"/>
    <property type="match status" value="1"/>
</dbReference>
<protein>
    <recommendedName>
        <fullName evidence="6">Protein SQS1</fullName>
    </recommendedName>
</protein>
<comment type="caution">
    <text evidence="4">The sequence shown here is derived from an EMBL/GenBank/DDBJ whole genome shotgun (WGS) entry which is preliminary data.</text>
</comment>
<evidence type="ECO:0000313" key="5">
    <source>
        <dbReference type="Proteomes" id="UP000799772"/>
    </source>
</evidence>
<keyword evidence="5" id="KW-1185">Reference proteome</keyword>
<evidence type="ECO:0000259" key="3">
    <source>
        <dbReference type="PROSITE" id="PS51061"/>
    </source>
</evidence>
<feature type="domain" description="R3H" evidence="3">
    <location>
        <begin position="559"/>
        <end position="621"/>
    </location>
</feature>
<feature type="compositionally biased region" description="Basic and acidic residues" evidence="1">
    <location>
        <begin position="51"/>
        <end position="60"/>
    </location>
</feature>
<dbReference type="SMART" id="SM00443">
    <property type="entry name" value="G_patch"/>
    <property type="match status" value="1"/>
</dbReference>